<accession>A0A1E7F0A3</accession>
<evidence type="ECO:0000256" key="1">
    <source>
        <dbReference type="SAM" id="Coils"/>
    </source>
</evidence>
<dbReference type="KEGG" id="fcy:FRACYDRAFT_244739"/>
<name>A0A1E7F0A3_9STRA</name>
<reference evidence="2 3" key="1">
    <citation type="submission" date="2016-09" db="EMBL/GenBank/DDBJ databases">
        <title>Extensive genetic diversity and differential bi-allelic expression allows diatom success in the polar Southern Ocean.</title>
        <authorList>
            <consortium name="DOE Joint Genome Institute"/>
            <person name="Mock T."/>
            <person name="Otillar R.P."/>
            <person name="Strauss J."/>
            <person name="Dupont C."/>
            <person name="Frickenhaus S."/>
            <person name="Maumus F."/>
            <person name="Mcmullan M."/>
            <person name="Sanges R."/>
            <person name="Schmutz J."/>
            <person name="Toseland A."/>
            <person name="Valas R."/>
            <person name="Veluchamy A."/>
            <person name="Ward B.J."/>
            <person name="Allen A."/>
            <person name="Barry K."/>
            <person name="Falciatore A."/>
            <person name="Ferrante M."/>
            <person name="Fortunato A.E."/>
            <person name="Gloeckner G."/>
            <person name="Gruber A."/>
            <person name="Hipkin R."/>
            <person name="Janech M."/>
            <person name="Kroth P."/>
            <person name="Leese F."/>
            <person name="Lindquist E."/>
            <person name="Lyon B.R."/>
            <person name="Martin J."/>
            <person name="Mayer C."/>
            <person name="Parker M."/>
            <person name="Quesneville H."/>
            <person name="Raymond J."/>
            <person name="Uhlig C."/>
            <person name="Valentin K.U."/>
            <person name="Worden A.Z."/>
            <person name="Armbrust E.V."/>
            <person name="Bowler C."/>
            <person name="Green B."/>
            <person name="Moulton V."/>
            <person name="Van Oosterhout C."/>
            <person name="Grigoriev I."/>
        </authorList>
    </citation>
    <scope>NUCLEOTIDE SEQUENCE [LARGE SCALE GENOMIC DNA]</scope>
    <source>
        <strain evidence="2 3">CCMP1102</strain>
    </source>
</reference>
<gene>
    <name evidence="2" type="ORF">FRACYDRAFT_244739</name>
</gene>
<dbReference type="EMBL" id="KV784366">
    <property type="protein sequence ID" value="OEU11621.1"/>
    <property type="molecule type" value="Genomic_DNA"/>
</dbReference>
<keyword evidence="1" id="KW-0175">Coiled coil</keyword>
<protein>
    <submittedName>
        <fullName evidence="2">Uncharacterized protein</fullName>
    </submittedName>
</protein>
<evidence type="ECO:0000313" key="2">
    <source>
        <dbReference type="EMBL" id="OEU11621.1"/>
    </source>
</evidence>
<sequence length="283" mass="32205">MSDGFAPWGILSVFHNDYDNWGPGGMIDRSHWADKSSAVLNRELYSKLNPSLFHTTDVVIKAHSHLTNACYRSFRKRVTKNGCTSKVIRREATLDERNKFRDKRQSTLYVISVTCPIRPLKAGVTRVKAEEAATARQAKTAVSAKQKVEKEKREKEEIECLAILHRAKVREEYASIVGIIKDDIEKTTISSSSVSKNTATVVAVVVTQEDIGKHAKNIHDDRHTIIHTVFRREKNQLLNELRENHDAEISVLKDQMLTEQRQMLEKASHEFKDIETRIGKNGS</sequence>
<dbReference type="InParanoid" id="A0A1E7F0A3"/>
<evidence type="ECO:0000313" key="3">
    <source>
        <dbReference type="Proteomes" id="UP000095751"/>
    </source>
</evidence>
<feature type="coiled-coil region" evidence="1">
    <location>
        <begin position="235"/>
        <end position="277"/>
    </location>
</feature>
<organism evidence="2 3">
    <name type="scientific">Fragilariopsis cylindrus CCMP1102</name>
    <dbReference type="NCBI Taxonomy" id="635003"/>
    <lineage>
        <taxon>Eukaryota</taxon>
        <taxon>Sar</taxon>
        <taxon>Stramenopiles</taxon>
        <taxon>Ochrophyta</taxon>
        <taxon>Bacillariophyta</taxon>
        <taxon>Bacillariophyceae</taxon>
        <taxon>Bacillariophycidae</taxon>
        <taxon>Bacillariales</taxon>
        <taxon>Bacillariaceae</taxon>
        <taxon>Fragilariopsis</taxon>
    </lineage>
</organism>
<dbReference type="AlphaFoldDB" id="A0A1E7F0A3"/>
<dbReference type="Proteomes" id="UP000095751">
    <property type="component" value="Unassembled WGS sequence"/>
</dbReference>
<keyword evidence="3" id="KW-1185">Reference proteome</keyword>
<proteinExistence type="predicted"/>